<evidence type="ECO:0000313" key="3">
    <source>
        <dbReference type="Proteomes" id="UP000324800"/>
    </source>
</evidence>
<feature type="region of interest" description="Disordered" evidence="1">
    <location>
        <begin position="257"/>
        <end position="299"/>
    </location>
</feature>
<feature type="compositionally biased region" description="Low complexity" evidence="1">
    <location>
        <begin position="280"/>
        <end position="290"/>
    </location>
</feature>
<feature type="compositionally biased region" description="Low complexity" evidence="1">
    <location>
        <begin position="485"/>
        <end position="494"/>
    </location>
</feature>
<accession>A0A5J4UXP0</accession>
<feature type="region of interest" description="Disordered" evidence="1">
    <location>
        <begin position="731"/>
        <end position="802"/>
    </location>
</feature>
<sequence length="993" mass="114507">MFLIEWRHLEKKKRKIVSRLNLRFTSDERGLFEQRVNRSKMLRNQAEDRVRHALAVELYSAQKIAQGLPGIETSLLGNQSASIVDLDLDEEEQLRKLNEQAGIDGQQVNDNELKRDYIGNTQQIQDQKQEKVKIKQNLNKRSQSPFRNTLSTFGDTIQTNEQEQENEQENEQEINSIQQQAEQTKEELQMINAELQRQQLPPASLSDQHILLMLLRSGIPMPYRFLGSLALNTLGGPDDADGAFAAYTLYKQNQSDMFDNKKSDNQFNQQKNEQDNKSGINDNNIKQNQKIGEEGSGSVQLNKKREIQDLKLLVPSTVTSLTKMKNQSDSQSQYAVGPSQSAESTLLAAMHPHLPGYAKSNYNPSLLAIPVFVINQLVSRSWWTNVCLAANYIGSEGSLKIPQPRFHLMSILRHIGAARKTEIYDKKTGLIIHPSTQENIFLITQASGFQGKKKISASDNQYKDNEEQDGDINNKINQSIFNKGINNKENQEQINETEEERRSRKRREKLEFAKRDRDRKQMEQKLTAVDEVLDELEIAIKREQLLEQLKNGKKPTIQEIEQQLGIKIQQDEKEQTQKSIATNINQNINNPENKENNEINHHRTVQKLINAIIPPIDYNSLPSYTTVLQPHWAHKKEIKSIGVHITADTYIPSEMFKEIGLTYTEKQLLSHIGKIIAEYQGEIRRHFDHVIRAQMHDAFQAVKQRRLDLMIQQQKSEIEYRRQRRIAMEIEVPSTKKKDEKKSEQEQIEQNEVKNDSLLENKIEQTTKEEEEEEIKQSETSKETTRPSTPSTPQINKDNSTPQIQQTLKSEYETPTMKSISSQSQIVTVSPPIQMTNKQSVQQQQEIVQTDDVLKQDIIQSANSTPIPTPTPNSQQFIQQNSTETKSFALRNLDEFTNRTLVPQPRPIWIKQGFIVDIHKRFKNSILTLQSQFHLADSRILRTAQQAWLNILTVQYRSLMFIPPPFDSLYDPEVGQPKTRIRTIGMLYDQDKK</sequence>
<dbReference type="Proteomes" id="UP000324800">
    <property type="component" value="Unassembled WGS sequence"/>
</dbReference>
<protein>
    <submittedName>
        <fullName evidence="2">Uncharacterized protein</fullName>
    </submittedName>
</protein>
<feature type="compositionally biased region" description="Acidic residues" evidence="1">
    <location>
        <begin position="162"/>
        <end position="172"/>
    </location>
</feature>
<feature type="compositionally biased region" description="Basic and acidic residues" evidence="1">
    <location>
        <begin position="775"/>
        <end position="785"/>
    </location>
</feature>
<evidence type="ECO:0000313" key="2">
    <source>
        <dbReference type="EMBL" id="KAA6375043.1"/>
    </source>
</evidence>
<proteinExistence type="predicted"/>
<gene>
    <name evidence="2" type="ORF">EZS28_029431</name>
</gene>
<comment type="caution">
    <text evidence="2">The sequence shown here is derived from an EMBL/GenBank/DDBJ whole genome shotgun (WGS) entry which is preliminary data.</text>
</comment>
<dbReference type="AlphaFoldDB" id="A0A5J4UXP0"/>
<feature type="non-terminal residue" evidence="2">
    <location>
        <position position="993"/>
    </location>
</feature>
<feature type="compositionally biased region" description="Low complexity" evidence="1">
    <location>
        <begin position="173"/>
        <end position="182"/>
    </location>
</feature>
<name>A0A5J4UXP0_9EUKA</name>
<organism evidence="2 3">
    <name type="scientific">Streblomastix strix</name>
    <dbReference type="NCBI Taxonomy" id="222440"/>
    <lineage>
        <taxon>Eukaryota</taxon>
        <taxon>Metamonada</taxon>
        <taxon>Preaxostyla</taxon>
        <taxon>Oxymonadida</taxon>
        <taxon>Streblomastigidae</taxon>
        <taxon>Streblomastix</taxon>
    </lineage>
</organism>
<dbReference type="EMBL" id="SNRW01011518">
    <property type="protein sequence ID" value="KAA6375043.1"/>
    <property type="molecule type" value="Genomic_DNA"/>
</dbReference>
<feature type="compositionally biased region" description="Polar residues" evidence="1">
    <location>
        <begin position="786"/>
        <end position="802"/>
    </location>
</feature>
<feature type="region of interest" description="Disordered" evidence="1">
    <location>
        <begin position="485"/>
        <end position="511"/>
    </location>
</feature>
<feature type="compositionally biased region" description="Basic and acidic residues" evidence="1">
    <location>
        <begin position="734"/>
        <end position="768"/>
    </location>
</feature>
<reference evidence="2 3" key="1">
    <citation type="submission" date="2019-03" db="EMBL/GenBank/DDBJ databases">
        <title>Single cell metagenomics reveals metabolic interactions within the superorganism composed of flagellate Streblomastix strix and complex community of Bacteroidetes bacteria on its surface.</title>
        <authorList>
            <person name="Treitli S.C."/>
            <person name="Kolisko M."/>
            <person name="Husnik F."/>
            <person name="Keeling P."/>
            <person name="Hampl V."/>
        </authorList>
    </citation>
    <scope>NUCLEOTIDE SEQUENCE [LARGE SCALE GENOMIC DNA]</scope>
    <source>
        <strain evidence="2">ST1C</strain>
    </source>
</reference>
<evidence type="ECO:0000256" key="1">
    <source>
        <dbReference type="SAM" id="MobiDB-lite"/>
    </source>
</evidence>
<feature type="region of interest" description="Disordered" evidence="1">
    <location>
        <begin position="160"/>
        <end position="185"/>
    </location>
</feature>